<keyword evidence="3" id="KW-0813">Transport</keyword>
<evidence type="ECO:0000259" key="17">
    <source>
        <dbReference type="Pfam" id="PF00137"/>
    </source>
</evidence>
<evidence type="ECO:0000313" key="18">
    <source>
        <dbReference type="EMBL" id="MCC3144883.1"/>
    </source>
</evidence>
<dbReference type="EMBL" id="JAJFAT010000007">
    <property type="protein sequence ID" value="MCC3144883.1"/>
    <property type="molecule type" value="Genomic_DNA"/>
</dbReference>
<dbReference type="InterPro" id="IPR005953">
    <property type="entry name" value="ATP_synth_csu_bac/chlpt"/>
</dbReference>
<keyword evidence="7 16" id="KW-1133">Transmembrane helix</keyword>
<comment type="subcellular location">
    <subcellularLocation>
        <location evidence="1">Membrane</location>
        <topology evidence="1">Multi-pass membrane protein</topology>
    </subcellularLocation>
</comment>
<evidence type="ECO:0000256" key="5">
    <source>
        <dbReference type="ARBA" id="ARBA00022692"/>
    </source>
</evidence>
<feature type="transmembrane region" description="Helical" evidence="16">
    <location>
        <begin position="61"/>
        <end position="83"/>
    </location>
</feature>
<reference evidence="18 19" key="1">
    <citation type="submission" date="2021-10" db="EMBL/GenBank/DDBJ databases">
        <authorList>
            <person name="Grouzdev D.S."/>
            <person name="Pantiukh K.S."/>
            <person name="Krutkina M.S."/>
        </authorList>
    </citation>
    <scope>NUCLEOTIDE SEQUENCE [LARGE SCALE GENOMIC DNA]</scope>
    <source>
        <strain evidence="18 19">Z-7514</strain>
    </source>
</reference>
<dbReference type="InterPro" id="IPR000454">
    <property type="entry name" value="ATP_synth_F0_csu"/>
</dbReference>
<dbReference type="GO" id="GO:0045259">
    <property type="term" value="C:proton-transporting ATP synthase complex"/>
    <property type="evidence" value="ECO:0007669"/>
    <property type="project" value="UniProtKB-KW"/>
</dbReference>
<evidence type="ECO:0000256" key="11">
    <source>
        <dbReference type="ARBA" id="ARBA00023310"/>
    </source>
</evidence>
<evidence type="ECO:0000256" key="15">
    <source>
        <dbReference type="ARBA" id="ARBA00032887"/>
    </source>
</evidence>
<dbReference type="Pfam" id="PF00137">
    <property type="entry name" value="ATP-synt_C"/>
    <property type="match status" value="1"/>
</dbReference>
<evidence type="ECO:0000256" key="3">
    <source>
        <dbReference type="ARBA" id="ARBA00022448"/>
    </source>
</evidence>
<comment type="caution">
    <text evidence="18">The sequence shown here is derived from an EMBL/GenBank/DDBJ whole genome shotgun (WGS) entry which is preliminary data.</text>
</comment>
<dbReference type="GO" id="GO:0033177">
    <property type="term" value="C:proton-transporting two-sector ATPase complex, proton-transporting domain"/>
    <property type="evidence" value="ECO:0007669"/>
    <property type="project" value="InterPro"/>
</dbReference>
<evidence type="ECO:0000256" key="14">
    <source>
        <dbReference type="ARBA" id="ARBA00032200"/>
    </source>
</evidence>
<evidence type="ECO:0000256" key="2">
    <source>
        <dbReference type="ARBA" id="ARBA00006704"/>
    </source>
</evidence>
<dbReference type="SUPFAM" id="SSF81333">
    <property type="entry name" value="F1F0 ATP synthase subunit C"/>
    <property type="match status" value="1"/>
</dbReference>
<evidence type="ECO:0000256" key="7">
    <source>
        <dbReference type="ARBA" id="ARBA00022989"/>
    </source>
</evidence>
<dbReference type="GO" id="GO:0015986">
    <property type="term" value="P:proton motive force-driven ATP synthesis"/>
    <property type="evidence" value="ECO:0007669"/>
    <property type="project" value="InterPro"/>
</dbReference>
<keyword evidence="8" id="KW-0406">Ion transport</keyword>
<accession>A0AAW4WUV4</accession>
<evidence type="ECO:0000256" key="1">
    <source>
        <dbReference type="ARBA" id="ARBA00004141"/>
    </source>
</evidence>
<dbReference type="RefSeq" id="WP_229345162.1">
    <property type="nucleotide sequence ID" value="NZ_JAJFAT010000007.1"/>
</dbReference>
<evidence type="ECO:0000256" key="8">
    <source>
        <dbReference type="ARBA" id="ARBA00023065"/>
    </source>
</evidence>
<feature type="domain" description="V-ATPase proteolipid subunit C-like" evidence="17">
    <location>
        <begin position="20"/>
        <end position="81"/>
    </location>
</feature>
<gene>
    <name evidence="18" type="primary">atpE</name>
    <name evidence="18" type="ORF">LJ207_06065</name>
</gene>
<keyword evidence="6" id="KW-0375">Hydrogen ion transport</keyword>
<dbReference type="InterPro" id="IPR002379">
    <property type="entry name" value="ATPase_proteolipid_c-like_dom"/>
</dbReference>
<evidence type="ECO:0000256" key="4">
    <source>
        <dbReference type="ARBA" id="ARBA00022547"/>
    </source>
</evidence>
<comment type="function">
    <text evidence="12">F(1)F(0) ATP synthase produces ATP from ADP in the presence of a proton or sodium gradient. F-type ATPases consist of two structural domains, F(1) containing the extramembraneous catalytic core and F(0) containing the membrane proton channel, linked together by a central stalk and a peripheral stalk. During catalysis, ATP synthesis in the catalytic domain of F(1) is coupled via a rotary mechanism of the central stalk subunits to proton translocation.</text>
</comment>
<organism evidence="18 19">
    <name type="scientific">Halanaerobium polyolivorans</name>
    <dbReference type="NCBI Taxonomy" id="2886943"/>
    <lineage>
        <taxon>Bacteria</taxon>
        <taxon>Bacillati</taxon>
        <taxon>Bacillota</taxon>
        <taxon>Clostridia</taxon>
        <taxon>Halanaerobiales</taxon>
        <taxon>Halanaerobiaceae</taxon>
        <taxon>Halanaerobium</taxon>
    </lineage>
</organism>
<keyword evidence="11" id="KW-0066">ATP synthesis</keyword>
<evidence type="ECO:0000256" key="16">
    <source>
        <dbReference type="SAM" id="Phobius"/>
    </source>
</evidence>
<dbReference type="CDD" id="cd18184">
    <property type="entry name" value="ATP-synt_Fo_c_NaATPase"/>
    <property type="match status" value="1"/>
</dbReference>
<sequence length="85" mass="8599">MIEFSPEVAESIITIASFVASGLALIAGVGPGIGMGYAAGKATTAVRRQPEARGAIITTMLLGQVVSGSTGIYSLIIAIFLIFGI</sequence>
<keyword evidence="5 16" id="KW-0812">Transmembrane</keyword>
<evidence type="ECO:0000256" key="13">
    <source>
        <dbReference type="ARBA" id="ARBA00030961"/>
    </source>
</evidence>
<evidence type="ECO:0000256" key="12">
    <source>
        <dbReference type="ARBA" id="ARBA00025198"/>
    </source>
</evidence>
<proteinExistence type="inferred from homology"/>
<evidence type="ECO:0000313" key="19">
    <source>
        <dbReference type="Proteomes" id="UP001199296"/>
    </source>
</evidence>
<keyword evidence="4" id="KW-0138">CF(0)</keyword>
<dbReference type="InterPro" id="IPR035921">
    <property type="entry name" value="F/V-ATP_Csub_sf"/>
</dbReference>
<dbReference type="InterPro" id="IPR038662">
    <property type="entry name" value="ATP_synth_F0_csu_sf"/>
</dbReference>
<name>A0AAW4WUV4_9FIRM</name>
<dbReference type="Gene3D" id="1.20.20.10">
    <property type="entry name" value="F1F0 ATP synthase subunit C"/>
    <property type="match status" value="1"/>
</dbReference>
<evidence type="ECO:0000256" key="6">
    <source>
        <dbReference type="ARBA" id="ARBA00022781"/>
    </source>
</evidence>
<feature type="transmembrane region" description="Helical" evidence="16">
    <location>
        <begin position="12"/>
        <end position="40"/>
    </location>
</feature>
<dbReference type="NCBIfam" id="TIGR01260">
    <property type="entry name" value="ATP_synt_c"/>
    <property type="match status" value="1"/>
</dbReference>
<keyword evidence="19" id="KW-1185">Reference proteome</keyword>
<protein>
    <recommendedName>
        <fullName evidence="14">ATP synthase F(0) sector subunit c</fullName>
    </recommendedName>
    <alternativeName>
        <fullName evidence="15">F-type ATPase subunit c</fullName>
    </alternativeName>
    <alternativeName>
        <fullName evidence="13">Lipid-binding protein</fullName>
    </alternativeName>
</protein>
<evidence type="ECO:0000256" key="10">
    <source>
        <dbReference type="ARBA" id="ARBA00023136"/>
    </source>
</evidence>
<dbReference type="GO" id="GO:0008289">
    <property type="term" value="F:lipid binding"/>
    <property type="evidence" value="ECO:0007669"/>
    <property type="project" value="UniProtKB-KW"/>
</dbReference>
<keyword evidence="10 16" id="KW-0472">Membrane</keyword>
<evidence type="ECO:0000256" key="9">
    <source>
        <dbReference type="ARBA" id="ARBA00023121"/>
    </source>
</evidence>
<comment type="similarity">
    <text evidence="2">Belongs to the ATPase C chain family.</text>
</comment>
<dbReference type="AlphaFoldDB" id="A0AAW4WUV4"/>
<dbReference type="GO" id="GO:0015078">
    <property type="term" value="F:proton transmembrane transporter activity"/>
    <property type="evidence" value="ECO:0007669"/>
    <property type="project" value="InterPro"/>
</dbReference>
<keyword evidence="9" id="KW-0446">Lipid-binding</keyword>
<dbReference type="Proteomes" id="UP001199296">
    <property type="component" value="Unassembled WGS sequence"/>
</dbReference>
<dbReference type="PRINTS" id="PR00124">
    <property type="entry name" value="ATPASEC"/>
</dbReference>